<evidence type="ECO:0000313" key="1">
    <source>
        <dbReference type="EMBL" id="KDP32217.1"/>
    </source>
</evidence>
<evidence type="ECO:0000313" key="2">
    <source>
        <dbReference type="Proteomes" id="UP000027138"/>
    </source>
</evidence>
<organism evidence="1 2">
    <name type="scientific">Jatropha curcas</name>
    <name type="common">Barbados nut</name>
    <dbReference type="NCBI Taxonomy" id="180498"/>
    <lineage>
        <taxon>Eukaryota</taxon>
        <taxon>Viridiplantae</taxon>
        <taxon>Streptophyta</taxon>
        <taxon>Embryophyta</taxon>
        <taxon>Tracheophyta</taxon>
        <taxon>Spermatophyta</taxon>
        <taxon>Magnoliopsida</taxon>
        <taxon>eudicotyledons</taxon>
        <taxon>Gunneridae</taxon>
        <taxon>Pentapetalae</taxon>
        <taxon>rosids</taxon>
        <taxon>fabids</taxon>
        <taxon>Malpighiales</taxon>
        <taxon>Euphorbiaceae</taxon>
        <taxon>Crotonoideae</taxon>
        <taxon>Jatropheae</taxon>
        <taxon>Jatropha</taxon>
    </lineage>
</organism>
<sequence>MSRPVSHNMKLQEFIPDAGTSIRLCDLFCKRARSAKNLVATPMQLVSGSTGVLWESRTVLGRLSLDALSTLFKGPGTYPTFYYSGAHGAVD</sequence>
<reference evidence="1 2" key="1">
    <citation type="journal article" date="2014" name="PLoS ONE">
        <title>Global Analysis of Gene Expression Profiles in Physic Nut (Jatropha curcas L.) Seedlings Exposed to Salt Stress.</title>
        <authorList>
            <person name="Zhang L."/>
            <person name="Zhang C."/>
            <person name="Wu P."/>
            <person name="Chen Y."/>
            <person name="Li M."/>
            <person name="Jiang H."/>
            <person name="Wu G."/>
        </authorList>
    </citation>
    <scope>NUCLEOTIDE SEQUENCE [LARGE SCALE GENOMIC DNA]</scope>
    <source>
        <strain evidence="2">cv. GZQX0401</strain>
        <tissue evidence="1">Young leaves</tissue>
    </source>
</reference>
<protein>
    <submittedName>
        <fullName evidence="1">Uncharacterized protein</fullName>
    </submittedName>
</protein>
<dbReference type="AlphaFoldDB" id="A0A067K825"/>
<keyword evidence="2" id="KW-1185">Reference proteome</keyword>
<gene>
    <name evidence="1" type="ORF">JCGZ_13824</name>
</gene>
<proteinExistence type="predicted"/>
<dbReference type="Proteomes" id="UP000027138">
    <property type="component" value="Unassembled WGS sequence"/>
</dbReference>
<name>A0A067K825_JATCU</name>
<accession>A0A067K825</accession>
<dbReference type="EMBL" id="KK914589">
    <property type="protein sequence ID" value="KDP32217.1"/>
    <property type="molecule type" value="Genomic_DNA"/>
</dbReference>